<gene>
    <name evidence="2" type="ORF">TEQG_06479</name>
</gene>
<dbReference type="Pfam" id="PF08324">
    <property type="entry name" value="PUL"/>
    <property type="match status" value="1"/>
</dbReference>
<dbReference type="Proteomes" id="UP000009169">
    <property type="component" value="Unassembled WGS sequence"/>
</dbReference>
<dbReference type="eggNOG" id="KOG0324">
    <property type="taxonomic scope" value="Eukaryota"/>
</dbReference>
<organism evidence="2 3">
    <name type="scientific">Trichophyton equinum (strain ATCC MYA-4606 / CBS 127.97)</name>
    <name type="common">Horse ringworm fungus</name>
    <dbReference type="NCBI Taxonomy" id="559882"/>
    <lineage>
        <taxon>Eukaryota</taxon>
        <taxon>Fungi</taxon>
        <taxon>Dikarya</taxon>
        <taxon>Ascomycota</taxon>
        <taxon>Pezizomycotina</taxon>
        <taxon>Eurotiomycetes</taxon>
        <taxon>Eurotiomycetidae</taxon>
        <taxon>Onygenales</taxon>
        <taxon>Arthrodermataceae</taxon>
        <taxon>Trichophyton</taxon>
    </lineage>
</organism>
<reference evidence="3" key="1">
    <citation type="journal article" date="2012" name="MBio">
        <title>Comparative genome analysis of Trichophyton rubrum and related dermatophytes reveals candidate genes involved in infection.</title>
        <authorList>
            <person name="Martinez D.A."/>
            <person name="Oliver B.G."/>
            <person name="Graeser Y."/>
            <person name="Goldberg J.M."/>
            <person name="Li W."/>
            <person name="Martinez-Rossi N.M."/>
            <person name="Monod M."/>
            <person name="Shelest E."/>
            <person name="Barton R.C."/>
            <person name="Birch E."/>
            <person name="Brakhage A.A."/>
            <person name="Chen Z."/>
            <person name="Gurr S.J."/>
            <person name="Heiman D."/>
            <person name="Heitman J."/>
            <person name="Kosti I."/>
            <person name="Rossi A."/>
            <person name="Saif S."/>
            <person name="Samalova M."/>
            <person name="Saunders C.W."/>
            <person name="Shea T."/>
            <person name="Summerbell R.C."/>
            <person name="Xu J."/>
            <person name="Young S."/>
            <person name="Zeng Q."/>
            <person name="Birren B.W."/>
            <person name="Cuomo C.A."/>
            <person name="White T.C."/>
        </authorList>
    </citation>
    <scope>NUCLEOTIDE SEQUENCE [LARGE SCALE GENOMIC DNA]</scope>
    <source>
        <strain evidence="3">ATCC MYA-4606 / CBS 127.97</strain>
    </source>
</reference>
<feature type="domain" description="PUL" evidence="1">
    <location>
        <begin position="1"/>
        <end position="137"/>
    </location>
</feature>
<dbReference type="VEuPathDB" id="FungiDB:TEQG_06479"/>
<dbReference type="AlphaFoldDB" id="F2Q0E0"/>
<accession>F2Q0E0</accession>
<dbReference type="InterPro" id="IPR011989">
    <property type="entry name" value="ARM-like"/>
</dbReference>
<dbReference type="EMBL" id="DS995762">
    <property type="protein sequence ID" value="EGE07565.1"/>
    <property type="molecule type" value="Genomic_DNA"/>
</dbReference>
<evidence type="ECO:0000259" key="1">
    <source>
        <dbReference type="PROSITE" id="PS51396"/>
    </source>
</evidence>
<proteinExistence type="predicted"/>
<dbReference type="PROSITE" id="PS51396">
    <property type="entry name" value="PUL"/>
    <property type="match status" value="1"/>
</dbReference>
<dbReference type="OrthoDB" id="21221at2759"/>
<dbReference type="HOGENOM" id="CLU_1906722_0_0_1"/>
<keyword evidence="3" id="KW-1185">Reference proteome</keyword>
<evidence type="ECO:0000313" key="3">
    <source>
        <dbReference type="Proteomes" id="UP000009169"/>
    </source>
</evidence>
<sequence>MTLLRHTCIKLATNALLDHRSSLRATGTSLIFNLAAANHNKRLLDPPEAESLPEADQFELVASVVEAIRAEQESPETLHGLLLSLGLLLHHAPVGGEVVELCRALEVESIISEKTALDAFKKEKALLQEIGQELVGKGLSLN</sequence>
<protein>
    <recommendedName>
        <fullName evidence="1">PUL domain-containing protein</fullName>
    </recommendedName>
</protein>
<name>F2Q0E0_TRIEC</name>
<dbReference type="Gene3D" id="1.25.10.10">
    <property type="entry name" value="Leucine-rich Repeat Variant"/>
    <property type="match status" value="1"/>
</dbReference>
<evidence type="ECO:0000313" key="2">
    <source>
        <dbReference type="EMBL" id="EGE07565.1"/>
    </source>
</evidence>
<dbReference type="InterPro" id="IPR013535">
    <property type="entry name" value="PUL_dom"/>
</dbReference>